<accession>A0A8J4Q3H5</accession>
<keyword evidence="4" id="KW-0408">Iron</keyword>
<reference evidence="8" key="1">
    <citation type="submission" date="2020-01" db="EMBL/GenBank/DDBJ databases">
        <title>Development of genomics and gene disruption for Polysphondylium violaceum indicates a role for the polyketide synthase stlB in stalk morphogenesis.</title>
        <authorList>
            <person name="Narita B."/>
            <person name="Kawabe Y."/>
            <person name="Kin K."/>
            <person name="Saito T."/>
            <person name="Gibbs R."/>
            <person name="Kuspa A."/>
            <person name="Muzny D."/>
            <person name="Queller D."/>
            <person name="Richards S."/>
            <person name="Strassman J."/>
            <person name="Sucgang R."/>
            <person name="Worley K."/>
            <person name="Schaap P."/>
        </authorList>
    </citation>
    <scope>NUCLEOTIDE SEQUENCE</scope>
    <source>
        <strain evidence="8">QSvi11</strain>
    </source>
</reference>
<dbReference type="Gene3D" id="3.40.50.280">
    <property type="entry name" value="Cobalamin-binding domain"/>
    <property type="match status" value="1"/>
</dbReference>
<evidence type="ECO:0000259" key="6">
    <source>
        <dbReference type="PROSITE" id="PS51332"/>
    </source>
</evidence>
<organism evidence="8 9">
    <name type="scientific">Polysphondylium violaceum</name>
    <dbReference type="NCBI Taxonomy" id="133409"/>
    <lineage>
        <taxon>Eukaryota</taxon>
        <taxon>Amoebozoa</taxon>
        <taxon>Evosea</taxon>
        <taxon>Eumycetozoa</taxon>
        <taxon>Dictyostelia</taxon>
        <taxon>Dictyosteliales</taxon>
        <taxon>Dictyosteliaceae</taxon>
        <taxon>Polysphondylium</taxon>
    </lineage>
</organism>
<evidence type="ECO:0000256" key="3">
    <source>
        <dbReference type="ARBA" id="ARBA00022723"/>
    </source>
</evidence>
<evidence type="ECO:0000256" key="1">
    <source>
        <dbReference type="ARBA" id="ARBA00001966"/>
    </source>
</evidence>
<evidence type="ECO:0000256" key="5">
    <source>
        <dbReference type="ARBA" id="ARBA00023014"/>
    </source>
</evidence>
<dbReference type="OrthoDB" id="431409at2759"/>
<evidence type="ECO:0000313" key="9">
    <source>
        <dbReference type="Proteomes" id="UP000695562"/>
    </source>
</evidence>
<dbReference type="EMBL" id="AJWJ01000030">
    <property type="protein sequence ID" value="KAF2077394.1"/>
    <property type="molecule type" value="Genomic_DNA"/>
</dbReference>
<dbReference type="SFLD" id="SFLDS00029">
    <property type="entry name" value="Radical_SAM"/>
    <property type="match status" value="1"/>
</dbReference>
<dbReference type="InterPro" id="IPR023404">
    <property type="entry name" value="rSAM_horseshoe"/>
</dbReference>
<dbReference type="SFLD" id="SFLDG01082">
    <property type="entry name" value="B12-binding_domain_containing"/>
    <property type="match status" value="1"/>
</dbReference>
<protein>
    <recommendedName>
        <fullName evidence="10">Radical SAM domain protein</fullName>
    </recommendedName>
</protein>
<dbReference type="InterPro" id="IPR006158">
    <property type="entry name" value="Cobalamin-bd"/>
</dbReference>
<dbReference type="Gene3D" id="3.80.30.20">
    <property type="entry name" value="tm_1862 like domain"/>
    <property type="match status" value="1"/>
</dbReference>
<dbReference type="Pfam" id="PF04055">
    <property type="entry name" value="Radical_SAM"/>
    <property type="match status" value="1"/>
</dbReference>
<dbReference type="AlphaFoldDB" id="A0A8J4Q3H5"/>
<gene>
    <name evidence="8" type="ORF">CYY_001322</name>
</gene>
<dbReference type="PROSITE" id="PS51918">
    <property type="entry name" value="RADICAL_SAM"/>
    <property type="match status" value="1"/>
</dbReference>
<dbReference type="InterPro" id="IPR006638">
    <property type="entry name" value="Elp3/MiaA/NifB-like_rSAM"/>
</dbReference>
<dbReference type="CDD" id="cd01335">
    <property type="entry name" value="Radical_SAM"/>
    <property type="match status" value="1"/>
</dbReference>
<dbReference type="PANTHER" id="PTHR43409:SF16">
    <property type="entry name" value="SLR0320 PROTEIN"/>
    <property type="match status" value="1"/>
</dbReference>
<dbReference type="GO" id="GO:0005829">
    <property type="term" value="C:cytosol"/>
    <property type="evidence" value="ECO:0007669"/>
    <property type="project" value="TreeGrafter"/>
</dbReference>
<evidence type="ECO:0000259" key="7">
    <source>
        <dbReference type="PROSITE" id="PS51918"/>
    </source>
</evidence>
<dbReference type="InterPro" id="IPR058240">
    <property type="entry name" value="rSAM_sf"/>
</dbReference>
<dbReference type="InterPro" id="IPR051198">
    <property type="entry name" value="BchE-like"/>
</dbReference>
<feature type="domain" description="B12-binding" evidence="6">
    <location>
        <begin position="10"/>
        <end position="154"/>
    </location>
</feature>
<dbReference type="InterPro" id="IPR007197">
    <property type="entry name" value="rSAM"/>
</dbReference>
<keyword evidence="9" id="KW-1185">Reference proteome</keyword>
<evidence type="ECO:0000256" key="4">
    <source>
        <dbReference type="ARBA" id="ARBA00023004"/>
    </source>
</evidence>
<dbReference type="SUPFAM" id="SSF102114">
    <property type="entry name" value="Radical SAM enzymes"/>
    <property type="match status" value="1"/>
</dbReference>
<dbReference type="PANTHER" id="PTHR43409">
    <property type="entry name" value="ANAEROBIC MAGNESIUM-PROTOPORPHYRIN IX MONOMETHYL ESTER CYCLASE-RELATED"/>
    <property type="match status" value="1"/>
</dbReference>
<keyword evidence="2" id="KW-0949">S-adenosyl-L-methionine</keyword>
<evidence type="ECO:0000256" key="2">
    <source>
        <dbReference type="ARBA" id="ARBA00022691"/>
    </source>
</evidence>
<feature type="domain" description="Radical SAM core" evidence="7">
    <location>
        <begin position="184"/>
        <end position="407"/>
    </location>
</feature>
<name>A0A8J4Q3H5_9MYCE</name>
<dbReference type="GO" id="GO:0031419">
    <property type="term" value="F:cobalamin binding"/>
    <property type="evidence" value="ECO:0007669"/>
    <property type="project" value="InterPro"/>
</dbReference>
<dbReference type="GO" id="GO:0051536">
    <property type="term" value="F:iron-sulfur cluster binding"/>
    <property type="evidence" value="ECO:0007669"/>
    <property type="project" value="UniProtKB-KW"/>
</dbReference>
<evidence type="ECO:0008006" key="10">
    <source>
        <dbReference type="Google" id="ProtNLM"/>
    </source>
</evidence>
<dbReference type="GO" id="GO:0003824">
    <property type="term" value="F:catalytic activity"/>
    <property type="evidence" value="ECO:0007669"/>
    <property type="project" value="InterPro"/>
</dbReference>
<comment type="caution">
    <text evidence="8">The sequence shown here is derived from an EMBL/GenBank/DDBJ whole genome shotgun (WGS) entry which is preliminary data.</text>
</comment>
<dbReference type="GO" id="GO:0046872">
    <property type="term" value="F:metal ion binding"/>
    <property type="evidence" value="ECO:0007669"/>
    <property type="project" value="UniProtKB-KW"/>
</dbReference>
<comment type="cofactor">
    <cofactor evidence="1">
        <name>[4Fe-4S] cluster</name>
        <dbReference type="ChEBI" id="CHEBI:49883"/>
    </cofactor>
</comment>
<sequence>MLFKLKELTKKSNKLLLLSFDWTRPKDPPMSLGQASLVAKLHQENIPVIDKSWAVNSKQFRVEDAFRFVMAYAGEKVDLAMGAYVWHEPHTQALLAALKRENFPGRIILGGPQVTYTKQNLESYYPQADIFIRGYGEDALARLFLSTSGRPPIAGVHYAGEPDLGLSANIALDQLPSPYLTGIIKPQPFIRWETQRGCPFQCAFCQHRESDSNVMKRRQLGYARVMEETQWILDNPIIQDIAVLDPVFNSGPHYMAILRQLIAGGYSGKIALQCRIEMVKDEFLEAISILNQTAKVVLEFGLQTIHSNEAKIIQRPNNMQKVKQVLLETRARNIATEVSLIFGLPGQTLSSFKESIAFCKDYGVPTIYAYPLMLLRGTPLHAAKESLQLVESSDIDLQIDRLQQGIPHVISSPTFSYEDWCAMAEMAETLDQYNAKAGGVRDKKASPKMRATLESTFLWQAREQQKNLQ</sequence>
<evidence type="ECO:0000313" key="8">
    <source>
        <dbReference type="EMBL" id="KAF2077394.1"/>
    </source>
</evidence>
<dbReference type="Proteomes" id="UP000695562">
    <property type="component" value="Unassembled WGS sequence"/>
</dbReference>
<proteinExistence type="predicted"/>
<keyword evidence="3" id="KW-0479">Metal-binding</keyword>
<keyword evidence="5" id="KW-0411">Iron-sulfur</keyword>
<dbReference type="SMART" id="SM00729">
    <property type="entry name" value="Elp3"/>
    <property type="match status" value="1"/>
</dbReference>
<dbReference type="PROSITE" id="PS51332">
    <property type="entry name" value="B12_BINDING"/>
    <property type="match status" value="1"/>
</dbReference>